<dbReference type="OrthoDB" id="432829at2759"/>
<feature type="region of interest" description="Disordered" evidence="5">
    <location>
        <begin position="189"/>
        <end position="217"/>
    </location>
</feature>
<feature type="region of interest" description="Disordered" evidence="5">
    <location>
        <begin position="36"/>
        <end position="124"/>
    </location>
</feature>
<dbReference type="InterPro" id="IPR001965">
    <property type="entry name" value="Znf_PHD"/>
</dbReference>
<dbReference type="PROSITE" id="PS01359">
    <property type="entry name" value="ZF_PHD_1"/>
    <property type="match status" value="1"/>
</dbReference>
<evidence type="ECO:0000313" key="8">
    <source>
        <dbReference type="Proteomes" id="UP001165083"/>
    </source>
</evidence>
<feature type="compositionally biased region" description="Polar residues" evidence="5">
    <location>
        <begin position="207"/>
        <end position="217"/>
    </location>
</feature>
<keyword evidence="2 4" id="KW-0863">Zinc-finger</keyword>
<dbReference type="PROSITE" id="PS50016">
    <property type="entry name" value="ZF_PHD_2"/>
    <property type="match status" value="1"/>
</dbReference>
<dbReference type="InterPro" id="IPR011011">
    <property type="entry name" value="Znf_FYVE_PHD"/>
</dbReference>
<evidence type="ECO:0000256" key="1">
    <source>
        <dbReference type="ARBA" id="ARBA00022723"/>
    </source>
</evidence>
<gene>
    <name evidence="7" type="ORF">Plil01_001288500</name>
</gene>
<dbReference type="AlphaFoldDB" id="A0A9W6X3W3"/>
<sequence>MASVSSSSPRARFDWEAALAQDADLLRIDEAVQQTIARLPGQPPARADAGRGSRFEAPPVKAEAEAPQFINVRDYQSESSSDVDTREVNPMDELSDFEPGTPQREQDTQEQDQDGQQDVEMQVQGQHRTGCEVCGSSERERDIVLCDDCDAEFHVFCLRPPLAAVPEGQWLCPKCSAKDPQMAEQVKTEQAAETEPRETAETTESAQVATGDTTAEDNATSIPVGVFLWLSWGR</sequence>
<reference evidence="7" key="1">
    <citation type="submission" date="2023-04" db="EMBL/GenBank/DDBJ databases">
        <title>Phytophthora lilii NBRC 32176.</title>
        <authorList>
            <person name="Ichikawa N."/>
            <person name="Sato H."/>
            <person name="Tonouchi N."/>
        </authorList>
    </citation>
    <scope>NUCLEOTIDE SEQUENCE</scope>
    <source>
        <strain evidence="7">NBRC 32176</strain>
    </source>
</reference>
<dbReference type="InterPro" id="IPR019786">
    <property type="entry name" value="Zinc_finger_PHD-type_CS"/>
</dbReference>
<name>A0A9W6X3W3_9STRA</name>
<dbReference type="Proteomes" id="UP001165083">
    <property type="component" value="Unassembled WGS sequence"/>
</dbReference>
<feature type="compositionally biased region" description="Acidic residues" evidence="5">
    <location>
        <begin position="108"/>
        <end position="117"/>
    </location>
</feature>
<evidence type="ECO:0000313" key="7">
    <source>
        <dbReference type="EMBL" id="GMF30217.1"/>
    </source>
</evidence>
<keyword evidence="1" id="KW-0479">Metal-binding</keyword>
<protein>
    <submittedName>
        <fullName evidence="7">Unnamed protein product</fullName>
    </submittedName>
</protein>
<evidence type="ECO:0000256" key="2">
    <source>
        <dbReference type="ARBA" id="ARBA00022771"/>
    </source>
</evidence>
<organism evidence="7 8">
    <name type="scientific">Phytophthora lilii</name>
    <dbReference type="NCBI Taxonomy" id="2077276"/>
    <lineage>
        <taxon>Eukaryota</taxon>
        <taxon>Sar</taxon>
        <taxon>Stramenopiles</taxon>
        <taxon>Oomycota</taxon>
        <taxon>Peronosporomycetes</taxon>
        <taxon>Peronosporales</taxon>
        <taxon>Peronosporaceae</taxon>
        <taxon>Phytophthora</taxon>
    </lineage>
</organism>
<evidence type="ECO:0000256" key="4">
    <source>
        <dbReference type="PROSITE-ProRule" id="PRU00146"/>
    </source>
</evidence>
<feature type="domain" description="PHD-type" evidence="6">
    <location>
        <begin position="128"/>
        <end position="178"/>
    </location>
</feature>
<dbReference type="Pfam" id="PF00628">
    <property type="entry name" value="PHD"/>
    <property type="match status" value="1"/>
</dbReference>
<feature type="compositionally biased region" description="Low complexity" evidence="5">
    <location>
        <begin position="56"/>
        <end position="67"/>
    </location>
</feature>
<keyword evidence="3" id="KW-0862">Zinc</keyword>
<accession>A0A9W6X3W3</accession>
<evidence type="ECO:0000256" key="5">
    <source>
        <dbReference type="SAM" id="MobiDB-lite"/>
    </source>
</evidence>
<dbReference type="SMART" id="SM00249">
    <property type="entry name" value="PHD"/>
    <property type="match status" value="1"/>
</dbReference>
<dbReference type="InterPro" id="IPR013083">
    <property type="entry name" value="Znf_RING/FYVE/PHD"/>
</dbReference>
<keyword evidence="8" id="KW-1185">Reference proteome</keyword>
<proteinExistence type="predicted"/>
<dbReference type="PANTHER" id="PTHR47162">
    <property type="entry name" value="OS02G0192300 PROTEIN"/>
    <property type="match status" value="1"/>
</dbReference>
<dbReference type="CDD" id="cd15543">
    <property type="entry name" value="PHD_RSF1"/>
    <property type="match status" value="1"/>
</dbReference>
<dbReference type="InterPro" id="IPR019787">
    <property type="entry name" value="Znf_PHD-finger"/>
</dbReference>
<dbReference type="SUPFAM" id="SSF57903">
    <property type="entry name" value="FYVE/PHD zinc finger"/>
    <property type="match status" value="1"/>
</dbReference>
<evidence type="ECO:0000256" key="3">
    <source>
        <dbReference type="ARBA" id="ARBA00022833"/>
    </source>
</evidence>
<dbReference type="EMBL" id="BSXW01000822">
    <property type="protein sequence ID" value="GMF30217.1"/>
    <property type="molecule type" value="Genomic_DNA"/>
</dbReference>
<dbReference type="Gene3D" id="3.30.40.10">
    <property type="entry name" value="Zinc/RING finger domain, C3HC4 (zinc finger)"/>
    <property type="match status" value="1"/>
</dbReference>
<comment type="caution">
    <text evidence="7">The sequence shown here is derived from an EMBL/GenBank/DDBJ whole genome shotgun (WGS) entry which is preliminary data.</text>
</comment>
<evidence type="ECO:0000259" key="6">
    <source>
        <dbReference type="PROSITE" id="PS50016"/>
    </source>
</evidence>
<dbReference type="GO" id="GO:0008270">
    <property type="term" value="F:zinc ion binding"/>
    <property type="evidence" value="ECO:0007669"/>
    <property type="project" value="UniProtKB-KW"/>
</dbReference>
<dbReference type="PANTHER" id="PTHR47162:SF10">
    <property type="entry name" value="METHYL-CPG-BINDING DOMAIN-CONTAINING PROTEIN 9 ISOFORM X1"/>
    <property type="match status" value="1"/>
</dbReference>